<feature type="compositionally biased region" description="Polar residues" evidence="1">
    <location>
        <begin position="239"/>
        <end position="254"/>
    </location>
</feature>
<keyword evidence="3" id="KW-1185">Reference proteome</keyword>
<feature type="region of interest" description="Disordered" evidence="1">
    <location>
        <begin position="311"/>
        <end position="382"/>
    </location>
</feature>
<evidence type="ECO:0000313" key="3">
    <source>
        <dbReference type="Proteomes" id="UP000193560"/>
    </source>
</evidence>
<feature type="compositionally biased region" description="Low complexity" evidence="1">
    <location>
        <begin position="257"/>
        <end position="269"/>
    </location>
</feature>
<evidence type="ECO:0000256" key="1">
    <source>
        <dbReference type="SAM" id="MobiDB-lite"/>
    </source>
</evidence>
<evidence type="ECO:0000313" key="2">
    <source>
        <dbReference type="EMBL" id="ORZ21696.1"/>
    </source>
</evidence>
<dbReference type="EMBL" id="MCGE01000005">
    <property type="protein sequence ID" value="ORZ21696.1"/>
    <property type="molecule type" value="Genomic_DNA"/>
</dbReference>
<dbReference type="Proteomes" id="UP000193560">
    <property type="component" value="Unassembled WGS sequence"/>
</dbReference>
<feature type="region of interest" description="Disordered" evidence="1">
    <location>
        <begin position="416"/>
        <end position="450"/>
    </location>
</feature>
<sequence length="624" mass="69536">MDDPSTLQLSTNLNCTSKSWWSSLSPPLPMSTEVNEITPCPPLSYCPGSPQAKDELINKAATRLRRRSLQRGIMDAKTKLDDLRIELSTTESVLSKFDDPDDRQLLALEQRFNTHQLQLDLIMSACSTSKPEQQSQLKPQLQENAITASTSFSSTLSRIDSSVANDTCSTSEYGNQNDAQYTLSDLDAREKRMRRRRRVKQLRQEYQQRLQTYSPTWNTIDSNDRRLAPSKDSDKNISDESMTVLSIPAPNTESEQQKQVKQQQHHVTTNTTGKKRPLSKQTVSAMKKPMMTSTKPIQSKPAAAMCLCKRKTTSKADPVKHLDKAPSSSPSPTYHSNRPEMVLLETQKPPLSPSSQPLSSPSPPTAAKDETASTTPLLNTGVLALRPPSTLLSNDDEPPRPSHVSDWILEQRQYHLHQRQQQHDDDNDEDDTSINGEEEEGAWMKKETSIDSHQLNVTMDTGSNYDHTILKPSPPRMGFGTQTKHQLDQQSTSLLDDVLRYLDTMSDFGNDSGLQQDISHLLAPMGDFAPSICSSFSSSSSVSSSWSTSSLLTNHGTVGKYCSRYLVDGVNKSLSWCKFISVLSLALLISLGRGPDHMLLSLDDLDYLDLMAHQGDPLVSSYYL</sequence>
<feature type="region of interest" description="Disordered" evidence="1">
    <location>
        <begin position="169"/>
        <end position="298"/>
    </location>
</feature>
<comment type="caution">
    <text evidence="2">The sequence shown here is derived from an EMBL/GenBank/DDBJ whole genome shotgun (WGS) entry which is preliminary data.</text>
</comment>
<reference evidence="2 3" key="1">
    <citation type="submission" date="2016-07" db="EMBL/GenBank/DDBJ databases">
        <title>Pervasive Adenine N6-methylation of Active Genes in Fungi.</title>
        <authorList>
            <consortium name="DOE Joint Genome Institute"/>
            <person name="Mondo S.J."/>
            <person name="Dannebaum R.O."/>
            <person name="Kuo R.C."/>
            <person name="Labutti K."/>
            <person name="Haridas S."/>
            <person name="Kuo A."/>
            <person name="Salamov A."/>
            <person name="Ahrendt S.R."/>
            <person name="Lipzen A."/>
            <person name="Sullivan W."/>
            <person name="Andreopoulos W.B."/>
            <person name="Clum A."/>
            <person name="Lindquist E."/>
            <person name="Daum C."/>
            <person name="Ramamoorthy G.K."/>
            <person name="Gryganskyi A."/>
            <person name="Culley D."/>
            <person name="Magnuson J.K."/>
            <person name="James T.Y."/>
            <person name="O'Malley M.A."/>
            <person name="Stajich J.E."/>
            <person name="Spatafora J.W."/>
            <person name="Visel A."/>
            <person name="Grigoriev I.V."/>
        </authorList>
    </citation>
    <scope>NUCLEOTIDE SEQUENCE [LARGE SCALE GENOMIC DNA]</scope>
    <source>
        <strain evidence="2 3">NRRL 1336</strain>
    </source>
</reference>
<feature type="compositionally biased region" description="Polar residues" evidence="1">
    <location>
        <begin position="326"/>
        <end position="336"/>
    </location>
</feature>
<feature type="compositionally biased region" description="Basic residues" evidence="1">
    <location>
        <begin position="191"/>
        <end position="201"/>
    </location>
</feature>
<proteinExistence type="predicted"/>
<feature type="compositionally biased region" description="Basic and acidic residues" evidence="1">
    <location>
        <begin position="222"/>
        <end position="238"/>
    </location>
</feature>
<organism evidence="2 3">
    <name type="scientific">Absidia repens</name>
    <dbReference type="NCBI Taxonomy" id="90262"/>
    <lineage>
        <taxon>Eukaryota</taxon>
        <taxon>Fungi</taxon>
        <taxon>Fungi incertae sedis</taxon>
        <taxon>Mucoromycota</taxon>
        <taxon>Mucoromycotina</taxon>
        <taxon>Mucoromycetes</taxon>
        <taxon>Mucorales</taxon>
        <taxon>Cunninghamellaceae</taxon>
        <taxon>Absidia</taxon>
    </lineage>
</organism>
<accession>A0A1X2IT24</accession>
<feature type="compositionally biased region" description="Acidic residues" evidence="1">
    <location>
        <begin position="425"/>
        <end position="441"/>
    </location>
</feature>
<gene>
    <name evidence="2" type="ORF">BCR42DRAFT_408144</name>
</gene>
<protein>
    <submittedName>
        <fullName evidence="2">Uncharacterized protein</fullName>
    </submittedName>
</protein>
<feature type="compositionally biased region" description="Polar residues" evidence="1">
    <location>
        <begin position="169"/>
        <end position="183"/>
    </location>
</feature>
<feature type="compositionally biased region" description="Polar residues" evidence="1">
    <location>
        <begin position="207"/>
        <end position="221"/>
    </location>
</feature>
<name>A0A1X2IT24_9FUNG</name>
<dbReference type="OrthoDB" id="2276935at2759"/>
<dbReference type="AlphaFoldDB" id="A0A1X2IT24"/>